<dbReference type="EMBL" id="PRFA01000027">
    <property type="protein sequence ID" value="PWU94282.1"/>
    <property type="molecule type" value="Genomic_DNA"/>
</dbReference>
<evidence type="ECO:0000256" key="2">
    <source>
        <dbReference type="ARBA" id="ARBA00022723"/>
    </source>
</evidence>
<sequence length="298" mass="30479">MVKRNGNATAPAESNLRGYETPCQLPPTSPLLLSHTSSTITGVGALSPVILVPATGATSPLSSKNLFTAGGGGSGGSGSGVRPAQGAATLTPAGSPMSPIVAVFDATQSLKNRSNGVTTNVSPLLLPEKLVVMGGTSLAALSSSLTNSNRANGNARSPKPLLDRSPNDDLALEMQLLSGSPSCLFAASLCALPISPTRVAPVRGVAAKEVGCVMLEPGSATDCAICLWSRDDGDSLTNVLQSLSTAAKPNPAVHTTQPLESVKLCCSHEFHVDCLQRWLLTSRVCPMCRREVVPSAGN</sequence>
<proteinExistence type="predicted"/>
<keyword evidence="5" id="KW-0862">Zinc</keyword>
<dbReference type="PANTHER" id="PTHR45931:SF3">
    <property type="entry name" value="RING ZINC FINGER-CONTAINING PROTEIN"/>
    <property type="match status" value="1"/>
</dbReference>
<dbReference type="InterPro" id="IPR001841">
    <property type="entry name" value="Znf_RING"/>
</dbReference>
<dbReference type="VEuPathDB" id="TriTrypDB:Tc_MARK_5226"/>
<evidence type="ECO:0000313" key="10">
    <source>
        <dbReference type="Proteomes" id="UP000246121"/>
    </source>
</evidence>
<dbReference type="GO" id="GO:0005634">
    <property type="term" value="C:nucleus"/>
    <property type="evidence" value="ECO:0007669"/>
    <property type="project" value="TreeGrafter"/>
</dbReference>
<feature type="region of interest" description="Disordered" evidence="7">
    <location>
        <begin position="146"/>
        <end position="165"/>
    </location>
</feature>
<evidence type="ECO:0000256" key="5">
    <source>
        <dbReference type="ARBA" id="ARBA00022833"/>
    </source>
</evidence>
<dbReference type="VEuPathDB" id="TriTrypDB:TCDM_03774"/>
<dbReference type="InterPro" id="IPR013083">
    <property type="entry name" value="Znf_RING/FYVE/PHD"/>
</dbReference>
<feature type="region of interest" description="Disordered" evidence="7">
    <location>
        <begin position="71"/>
        <end position="92"/>
    </location>
</feature>
<dbReference type="VEuPathDB" id="TriTrypDB:C4B63_27g193"/>
<evidence type="ECO:0000259" key="8">
    <source>
        <dbReference type="PROSITE" id="PS50089"/>
    </source>
</evidence>
<protein>
    <recommendedName>
        <fullName evidence="8">RING-type domain-containing protein</fullName>
    </recommendedName>
</protein>
<comment type="pathway">
    <text evidence="1">Protein modification; protein ubiquitination.</text>
</comment>
<dbReference type="PANTHER" id="PTHR45931">
    <property type="entry name" value="SI:CH211-59O9.10"/>
    <property type="match status" value="1"/>
</dbReference>
<feature type="domain" description="RING-type" evidence="8">
    <location>
        <begin position="223"/>
        <end position="289"/>
    </location>
</feature>
<dbReference type="VEuPathDB" id="TriTrypDB:C3747_74g89"/>
<comment type="caution">
    <text evidence="9">The sequence shown here is derived from an EMBL/GenBank/DDBJ whole genome shotgun (WGS) entry which is preliminary data.</text>
</comment>
<organism evidence="9 10">
    <name type="scientific">Trypanosoma cruzi</name>
    <dbReference type="NCBI Taxonomy" id="5693"/>
    <lineage>
        <taxon>Eukaryota</taxon>
        <taxon>Discoba</taxon>
        <taxon>Euglenozoa</taxon>
        <taxon>Kinetoplastea</taxon>
        <taxon>Metakinetoplastina</taxon>
        <taxon>Trypanosomatida</taxon>
        <taxon>Trypanosomatidae</taxon>
        <taxon>Trypanosoma</taxon>
        <taxon>Schizotrypanum</taxon>
    </lineage>
</organism>
<dbReference type="GO" id="GO:0061630">
    <property type="term" value="F:ubiquitin protein ligase activity"/>
    <property type="evidence" value="ECO:0007669"/>
    <property type="project" value="TreeGrafter"/>
</dbReference>
<dbReference type="SMART" id="SM00184">
    <property type="entry name" value="RING"/>
    <property type="match status" value="1"/>
</dbReference>
<evidence type="ECO:0000256" key="4">
    <source>
        <dbReference type="ARBA" id="ARBA00022786"/>
    </source>
</evidence>
<dbReference type="InterPro" id="IPR024766">
    <property type="entry name" value="Znf_RING_H2"/>
</dbReference>
<dbReference type="VEuPathDB" id="TriTrypDB:ECC02_006082"/>
<dbReference type="Proteomes" id="UP000246121">
    <property type="component" value="Unassembled WGS sequence"/>
</dbReference>
<dbReference type="GO" id="GO:0008270">
    <property type="term" value="F:zinc ion binding"/>
    <property type="evidence" value="ECO:0007669"/>
    <property type="project" value="UniProtKB-KW"/>
</dbReference>
<evidence type="ECO:0000256" key="7">
    <source>
        <dbReference type="SAM" id="MobiDB-lite"/>
    </source>
</evidence>
<reference evidence="9 10" key="1">
    <citation type="journal article" date="2018" name="Microb. Genom.">
        <title>Expanding an expanded genome: long-read sequencing of Trypanosoma cruzi.</title>
        <authorList>
            <person name="Berna L."/>
            <person name="Rodriguez M."/>
            <person name="Chiribao M.L."/>
            <person name="Parodi-Talice A."/>
            <person name="Pita S."/>
            <person name="Rijo G."/>
            <person name="Alvarez-Valin F."/>
            <person name="Robello C."/>
        </authorList>
    </citation>
    <scope>NUCLEOTIDE SEQUENCE [LARGE SCALE GENOMIC DNA]</scope>
    <source>
        <strain evidence="9 10">Dm28c</strain>
    </source>
</reference>
<dbReference type="VEuPathDB" id="TriTrypDB:TcG_05664"/>
<name>A0A2V2VFS4_TRYCR</name>
<dbReference type="AlphaFoldDB" id="A0A2V2VFS4"/>
<dbReference type="PROSITE" id="PS50089">
    <property type="entry name" value="ZF_RING_2"/>
    <property type="match status" value="1"/>
</dbReference>
<dbReference type="VEuPathDB" id="TriTrypDB:TcCLB.511127.250"/>
<evidence type="ECO:0000313" key="9">
    <source>
        <dbReference type="EMBL" id="PWU94282.1"/>
    </source>
</evidence>
<dbReference type="VEuPathDB" id="TriTrypDB:TcCLB.509025.20"/>
<dbReference type="VEuPathDB" id="TriTrypDB:TcYC6_0036190"/>
<dbReference type="SUPFAM" id="SSF57850">
    <property type="entry name" value="RING/U-box"/>
    <property type="match status" value="1"/>
</dbReference>
<dbReference type="InterPro" id="IPR051834">
    <property type="entry name" value="RING_finger_E3_ligase"/>
</dbReference>
<accession>A0A2V2VFS4</accession>
<evidence type="ECO:0000256" key="6">
    <source>
        <dbReference type="PROSITE-ProRule" id="PRU00175"/>
    </source>
</evidence>
<dbReference type="Gene3D" id="3.30.40.10">
    <property type="entry name" value="Zinc/RING finger domain, C3HC4 (zinc finger)"/>
    <property type="match status" value="1"/>
</dbReference>
<gene>
    <name evidence="9" type="ORF">C4B63_27g193</name>
</gene>
<dbReference type="GO" id="GO:0006511">
    <property type="term" value="P:ubiquitin-dependent protein catabolic process"/>
    <property type="evidence" value="ECO:0007669"/>
    <property type="project" value="TreeGrafter"/>
</dbReference>
<feature type="region of interest" description="Disordered" evidence="7">
    <location>
        <begin position="1"/>
        <end position="23"/>
    </location>
</feature>
<keyword evidence="4" id="KW-0833">Ubl conjugation pathway</keyword>
<evidence type="ECO:0000256" key="3">
    <source>
        <dbReference type="ARBA" id="ARBA00022771"/>
    </source>
</evidence>
<dbReference type="VEuPathDB" id="TriTrypDB:BCY84_01330"/>
<evidence type="ECO:0000256" key="1">
    <source>
        <dbReference type="ARBA" id="ARBA00004906"/>
    </source>
</evidence>
<dbReference type="VEuPathDB" id="TriTrypDB:TcBrA4_0109170"/>
<dbReference type="VEuPathDB" id="TriTrypDB:TCSYLVIO_006488"/>
<dbReference type="Pfam" id="PF12678">
    <property type="entry name" value="zf-rbx1"/>
    <property type="match status" value="1"/>
</dbReference>
<keyword evidence="2" id="KW-0479">Metal-binding</keyword>
<dbReference type="VEuPathDB" id="TriTrypDB:TcCL_ESM05727"/>
<keyword evidence="3 6" id="KW-0863">Zinc-finger</keyword>